<reference evidence="1" key="2">
    <citation type="submission" date="2020-09" db="EMBL/GenBank/DDBJ databases">
        <authorList>
            <person name="Sun Q."/>
            <person name="Sedlacek I."/>
        </authorList>
    </citation>
    <scope>NUCLEOTIDE SEQUENCE</scope>
    <source>
        <strain evidence="1">CCM 7684</strain>
    </source>
</reference>
<evidence type="ECO:0000313" key="1">
    <source>
        <dbReference type="EMBL" id="GGE36537.1"/>
    </source>
</evidence>
<evidence type="ECO:0000313" key="2">
    <source>
        <dbReference type="Proteomes" id="UP000602745"/>
    </source>
</evidence>
<sequence length="117" mass="13076">MSITTTTRSASVDEIAAEMDRRGRVIEELEAKLTTRDSLLDDMAKALALHKAWADNERDGPNYGGLTRDSHPDGERIWRQWWDGNLDLCDRANRATDAALTRYKNEVSGTSQGGSHD</sequence>
<organism evidence="1 2">
    <name type="scientific">Agaricicola taiwanensis</name>
    <dbReference type="NCBI Taxonomy" id="591372"/>
    <lineage>
        <taxon>Bacteria</taxon>
        <taxon>Pseudomonadati</taxon>
        <taxon>Pseudomonadota</taxon>
        <taxon>Alphaproteobacteria</taxon>
        <taxon>Rhodobacterales</taxon>
        <taxon>Paracoccaceae</taxon>
        <taxon>Agaricicola</taxon>
    </lineage>
</organism>
<protein>
    <submittedName>
        <fullName evidence="1">Uncharacterized protein</fullName>
    </submittedName>
</protein>
<dbReference type="EMBL" id="BMCP01000001">
    <property type="protein sequence ID" value="GGE36537.1"/>
    <property type="molecule type" value="Genomic_DNA"/>
</dbReference>
<accession>A0A8J2YGN5</accession>
<dbReference type="AlphaFoldDB" id="A0A8J2YGN5"/>
<gene>
    <name evidence="1" type="ORF">GCM10007276_12540</name>
</gene>
<name>A0A8J2YGN5_9RHOB</name>
<keyword evidence="2" id="KW-1185">Reference proteome</keyword>
<dbReference type="Proteomes" id="UP000602745">
    <property type="component" value="Unassembled WGS sequence"/>
</dbReference>
<proteinExistence type="predicted"/>
<comment type="caution">
    <text evidence="1">The sequence shown here is derived from an EMBL/GenBank/DDBJ whole genome shotgun (WGS) entry which is preliminary data.</text>
</comment>
<reference evidence="1" key="1">
    <citation type="journal article" date="2014" name="Int. J. Syst. Evol. Microbiol.">
        <title>Complete genome sequence of Corynebacterium casei LMG S-19264T (=DSM 44701T), isolated from a smear-ripened cheese.</title>
        <authorList>
            <consortium name="US DOE Joint Genome Institute (JGI-PGF)"/>
            <person name="Walter F."/>
            <person name="Albersmeier A."/>
            <person name="Kalinowski J."/>
            <person name="Ruckert C."/>
        </authorList>
    </citation>
    <scope>NUCLEOTIDE SEQUENCE</scope>
    <source>
        <strain evidence="1">CCM 7684</strain>
    </source>
</reference>
<dbReference type="RefSeq" id="WP_188408801.1">
    <property type="nucleotide sequence ID" value="NZ_BMCP01000001.1"/>
</dbReference>